<protein>
    <submittedName>
        <fullName evidence="1">Uncharacterized protein</fullName>
    </submittedName>
</protein>
<organism evidence="1 2">
    <name type="scientific">Bacteroides uniformis</name>
    <dbReference type="NCBI Taxonomy" id="820"/>
    <lineage>
        <taxon>Bacteria</taxon>
        <taxon>Pseudomonadati</taxon>
        <taxon>Bacteroidota</taxon>
        <taxon>Bacteroidia</taxon>
        <taxon>Bacteroidales</taxon>
        <taxon>Bacteroidaceae</taxon>
        <taxon>Bacteroides</taxon>
    </lineage>
</organism>
<reference evidence="1 2" key="1">
    <citation type="submission" date="2015-09" db="EMBL/GenBank/DDBJ databases">
        <authorList>
            <consortium name="Pathogen Informatics"/>
        </authorList>
    </citation>
    <scope>NUCLEOTIDE SEQUENCE [LARGE SCALE GENOMIC DNA]</scope>
    <source>
        <strain evidence="1 2">2789STDY5608791</strain>
    </source>
</reference>
<sequence>MMRKMVCPQCKVGAFFVTNGQGERLPVYISDKGEIVPKDSASSLEGYDLDTVYCLCCSWRGTPKRLVRY</sequence>
<dbReference type="EMBL" id="CYZF01000009">
    <property type="protein sequence ID" value="CUP06820.1"/>
    <property type="molecule type" value="Genomic_DNA"/>
</dbReference>
<name>A0A174KC11_BACUN</name>
<dbReference type="AlphaFoldDB" id="A0A174KC11"/>
<proteinExistence type="predicted"/>
<evidence type="ECO:0000313" key="1">
    <source>
        <dbReference type="EMBL" id="CUP06820.1"/>
    </source>
</evidence>
<gene>
    <name evidence="1" type="ORF">ERS417307_03048</name>
</gene>
<evidence type="ECO:0000313" key="2">
    <source>
        <dbReference type="Proteomes" id="UP000095419"/>
    </source>
</evidence>
<dbReference type="Proteomes" id="UP000095419">
    <property type="component" value="Unassembled WGS sequence"/>
</dbReference>
<accession>A0A174KC11</accession>